<gene>
    <name evidence="7" type="ORF">IAC32_04940</name>
</gene>
<evidence type="ECO:0000256" key="2">
    <source>
        <dbReference type="ARBA" id="ARBA00022692"/>
    </source>
</evidence>
<protein>
    <submittedName>
        <fullName evidence="7">Translocation/assembly module TamB domain-containing protein</fullName>
    </submittedName>
</protein>
<dbReference type="GO" id="GO:0005886">
    <property type="term" value="C:plasma membrane"/>
    <property type="evidence" value="ECO:0007669"/>
    <property type="project" value="InterPro"/>
</dbReference>
<dbReference type="Pfam" id="PF04357">
    <property type="entry name" value="TamB"/>
    <property type="match status" value="1"/>
</dbReference>
<name>A0A9D9EFP0_9BACT</name>
<comment type="caution">
    <text evidence="7">The sequence shown here is derived from an EMBL/GenBank/DDBJ whole genome shotgun (WGS) entry which is preliminary data.</text>
</comment>
<evidence type="ECO:0000259" key="6">
    <source>
        <dbReference type="Pfam" id="PF04357"/>
    </source>
</evidence>
<dbReference type="Proteomes" id="UP000823637">
    <property type="component" value="Unassembled WGS sequence"/>
</dbReference>
<keyword evidence="4" id="KW-0472">Membrane</keyword>
<keyword evidence="2" id="KW-0812">Transmembrane</keyword>
<dbReference type="GO" id="GO:0009306">
    <property type="term" value="P:protein secretion"/>
    <property type="evidence" value="ECO:0007669"/>
    <property type="project" value="InterPro"/>
</dbReference>
<evidence type="ECO:0000256" key="5">
    <source>
        <dbReference type="SAM" id="MobiDB-lite"/>
    </source>
</evidence>
<proteinExistence type="predicted"/>
<feature type="compositionally biased region" description="Basic and acidic residues" evidence="5">
    <location>
        <begin position="1502"/>
        <end position="1528"/>
    </location>
</feature>
<dbReference type="EMBL" id="JADIMR010000073">
    <property type="protein sequence ID" value="MBO8447072.1"/>
    <property type="molecule type" value="Genomic_DNA"/>
</dbReference>
<accession>A0A9D9EFP0</accession>
<keyword evidence="3" id="KW-1133">Transmembrane helix</keyword>
<feature type="region of interest" description="Disordered" evidence="5">
    <location>
        <begin position="1495"/>
        <end position="1542"/>
    </location>
</feature>
<organism evidence="7 8">
    <name type="scientific">Candidatus Enterocola intestinipullorum</name>
    <dbReference type="NCBI Taxonomy" id="2840783"/>
    <lineage>
        <taxon>Bacteria</taxon>
        <taxon>Pseudomonadati</taxon>
        <taxon>Bacteroidota</taxon>
        <taxon>Bacteroidia</taxon>
        <taxon>Bacteroidales</taxon>
        <taxon>Candidatus Enterocola</taxon>
    </lineage>
</organism>
<evidence type="ECO:0000256" key="4">
    <source>
        <dbReference type="ARBA" id="ARBA00023136"/>
    </source>
</evidence>
<reference evidence="7" key="2">
    <citation type="journal article" date="2021" name="PeerJ">
        <title>Extensive microbial diversity within the chicken gut microbiome revealed by metagenomics and culture.</title>
        <authorList>
            <person name="Gilroy R."/>
            <person name="Ravi A."/>
            <person name="Getino M."/>
            <person name="Pursley I."/>
            <person name="Horton D.L."/>
            <person name="Alikhan N.F."/>
            <person name="Baker D."/>
            <person name="Gharbi K."/>
            <person name="Hall N."/>
            <person name="Watson M."/>
            <person name="Adriaenssens E.M."/>
            <person name="Foster-Nyarko E."/>
            <person name="Jarju S."/>
            <person name="Secka A."/>
            <person name="Antonio M."/>
            <person name="Oren A."/>
            <person name="Chaudhuri R.R."/>
            <person name="La Ragione R."/>
            <person name="Hildebrand F."/>
            <person name="Pallen M.J."/>
        </authorList>
    </citation>
    <scope>NUCLEOTIDE SEQUENCE</scope>
    <source>
        <strain evidence="7">D3-1215</strain>
    </source>
</reference>
<evidence type="ECO:0000313" key="8">
    <source>
        <dbReference type="Proteomes" id="UP000823637"/>
    </source>
</evidence>
<reference evidence="7" key="1">
    <citation type="submission" date="2020-10" db="EMBL/GenBank/DDBJ databases">
        <authorList>
            <person name="Gilroy R."/>
        </authorList>
    </citation>
    <scope>NUCLEOTIDE SEQUENCE</scope>
    <source>
        <strain evidence="7">D3-1215</strain>
    </source>
</reference>
<sequence length="1549" mass="172872">MLLLIALAIPVALTLLLSNRQVQAFAARKATEYLSGYTGAEMRIGSLSYSLFSDLTLKGIYVSDLHGDSLASINKIHTDVSILPIIFENKIRVKYLDIDSVDFKLESDSSGVLNLQFLIDAFTPDSIIEMPDLSFELRSCDITHATFSYTDTGGKKNKVGKLDPGNIEVRDIKTSFSIIHASKDSVALSIDSLSAYEKSGLRLQNFSLRGSLGKQGIELDEMDLKLPGSLISIDRLYMKYDSAAVIRTVEDLMYKARIGYVMNPSYIDWKDISCIVPQVAGLRNKAYVSAEAEMYNNSLNLKELRLKYGTGFNVECNASISDPLHVGNSFIYANVDKLHCSRREFENIFEDLGLEQIGVPETIYNLGDLDFNGNITGFVSNLVAYGQLHTLMGTVRTDIMLGIDITKRELAFNGRLSTEEFNLGGLFPSSNLGKLSLDISVDGNKKRDLNPVGRLSGAVKLIQFNDYDFRNMIVSGGYDGQSAALDLSFNDSNGNGSIDINATFDSYDNLNIATLDLDADSIDLQSMKLIDAAEGLKISAHSKAYVEFPDFDNIVGRAVTDSIVLAKEGEAYVLDSLVIRSDDMGKTKRLSVQSDLINAEVSGQYGFRTMANNLQYMVSEQLSNVGAILTHKMPSINDFSFEMTLAPLSDICFVIGSGWCVDDTTFISGYFNDSEEIVELMAYSGKIQNNTTEIDSLLLHVHNLDNRFHVAADARLGLLTDTTKFDLDIDLADNIIDLDFGWRDRTAPHFAGTWSSSLVFNKPKRAQDPVNLMLEIHPGMMVLGDSLWYVRKSNIMYDCERIVADNVLFESENQFVKINGTASRLQPDSVLRVDMRDFDLEYLSALVNMPDITLIGKTTGYVSASHLFSGKPELNADVDVKQFGMNGYPMGDVEATAGFNHELQRIDMGAIVLNAAGDTSVAKGYVAPVEKEMLLEIDVNDINLQFIKPYMAVFADDMYGVASGKLGVGGKFDKITVWADAFVKDGMLSIDMLKSKFFFTDSVKMTKSSIIFDDITLYDEYGNKGSVSGEVNHTYFKNFNYRINLGVNNCQVMNTTSADLPEFYGRIFATGGAVIAGNEEKVDIIVNARPDAGSYFAVPISSYSSATDNKFISFIDKDAVKEEDEDARSRFQRLRRLARENNINTKVNVDLLIEATPDIEAQIIMDSHSGDIIKGRGSGNLTVNIDNNANVKIFGNYAISEGEYNFSLQGAIRKKFEVADGSSVSFDGDPMNGILDINAMYQTTASLNDLLEEGMLTDVKSRITKVNCLAHIYGNLQQPQVSFALELPNEDEEIQRRVNAMVNTDEMMLQQVVFLLLMNRFYNPQLAQNNGTNAANAWALSLATATISSQLNYWMSQISQNVNIGINYREDEQDASINRQFDVNISTNFFNNRLLIDGNVGYRNQYGSEDFIGDFNIEYKLNRSGRLRLKAYNQTNDRLYYNSLYTQGLGIMYREDFDTWNNLFKYYKEVFRKKTDEEKAAAKAEKALEKQEAAKRKAARKALREDRKRRHELYVAERKAKRQAEKLSGKKVKKDSTVVNRPPQVFYVN</sequence>
<evidence type="ECO:0000256" key="1">
    <source>
        <dbReference type="ARBA" id="ARBA00004167"/>
    </source>
</evidence>
<comment type="subcellular location">
    <subcellularLocation>
        <location evidence="1">Membrane</location>
        <topology evidence="1">Single-pass membrane protein</topology>
    </subcellularLocation>
</comment>
<evidence type="ECO:0000313" key="7">
    <source>
        <dbReference type="EMBL" id="MBO8447072.1"/>
    </source>
</evidence>
<evidence type="ECO:0000256" key="3">
    <source>
        <dbReference type="ARBA" id="ARBA00022989"/>
    </source>
</evidence>
<feature type="domain" description="Translocation and assembly module TamB C-terminal" evidence="6">
    <location>
        <begin position="1019"/>
        <end position="1457"/>
    </location>
</feature>
<dbReference type="InterPro" id="IPR007452">
    <property type="entry name" value="TamB_C"/>
</dbReference>